<evidence type="ECO:0008006" key="4">
    <source>
        <dbReference type="Google" id="ProtNLM"/>
    </source>
</evidence>
<evidence type="ECO:0000313" key="2">
    <source>
        <dbReference type="EMBL" id="KAL2292025.1"/>
    </source>
</evidence>
<protein>
    <recommendedName>
        <fullName evidence="4">F-box domain-containing protein</fullName>
    </recommendedName>
</protein>
<dbReference type="Proteomes" id="UP001600888">
    <property type="component" value="Unassembled WGS sequence"/>
</dbReference>
<name>A0ABR4FBE3_9PEZI</name>
<accession>A0ABR4FBE3</accession>
<dbReference type="EMBL" id="JBAWTH010000004">
    <property type="protein sequence ID" value="KAL2292025.1"/>
    <property type="molecule type" value="Genomic_DNA"/>
</dbReference>
<feature type="compositionally biased region" description="Acidic residues" evidence="1">
    <location>
        <begin position="577"/>
        <end position="587"/>
    </location>
</feature>
<feature type="region of interest" description="Disordered" evidence="1">
    <location>
        <begin position="568"/>
        <end position="587"/>
    </location>
</feature>
<organism evidence="2 3">
    <name type="scientific">Diaporthe vaccinii</name>
    <dbReference type="NCBI Taxonomy" id="105482"/>
    <lineage>
        <taxon>Eukaryota</taxon>
        <taxon>Fungi</taxon>
        <taxon>Dikarya</taxon>
        <taxon>Ascomycota</taxon>
        <taxon>Pezizomycotina</taxon>
        <taxon>Sordariomycetes</taxon>
        <taxon>Sordariomycetidae</taxon>
        <taxon>Diaporthales</taxon>
        <taxon>Diaporthaceae</taxon>
        <taxon>Diaporthe</taxon>
        <taxon>Diaporthe eres species complex</taxon>
    </lineage>
</organism>
<sequence length="587" mass="67329">MLPKLPPELQRMVIEELRLPRLPVGTPRSLNKNFIQLRSAILSLCLTSRRLYELAEPLLYESIALTRDKQFVPLLNSLLANRDQRLWIRSIASPLCIMEETDVDAALPPWNRLIAPRKGMELDQREKRALQLAGLELDHILEHDRWINDQGSEESGCGLREDKWAFCDQVMAVILCLTTRLEDILVQIPTDRQGAGVLENLDQALHSGVNAQETGVLQSLRSVRIQPTRPIEQPTLDQPCPVRTIVPQNVEPGFDPGFGIDPLRLHTFELENVEEVEYCGDNGMWFRLLKADRGPWTDDTLPLDLKRFRSLKSLKLHESRTPPSYLRHLLEEAHSLETFHYTTRQQEWRQHYWNPLYADYAFMPRDFFSINEALWPVRKTVKQLALGSVQRPWDDGDEEYRDLELIVVLDAFERLTHLSIDIRWLIPITLDLEEEVAIVPLCKRLPPSVEDIKLTETWAKSELRALYRITRLEKQAMDWVQAALWTLLVNDDEGDGKGMKLVNLRRVTLAAVPVIHAHRNWGLDSDEGGEDVDAQCVPLKTDDGIEQMKSMFASRGVEFSIKWISDHSSLSSFSGESESDSDESSTG</sequence>
<proteinExistence type="predicted"/>
<gene>
    <name evidence="2" type="ORF">FJTKL_10707</name>
</gene>
<evidence type="ECO:0000256" key="1">
    <source>
        <dbReference type="SAM" id="MobiDB-lite"/>
    </source>
</evidence>
<comment type="caution">
    <text evidence="2">The sequence shown here is derived from an EMBL/GenBank/DDBJ whole genome shotgun (WGS) entry which is preliminary data.</text>
</comment>
<evidence type="ECO:0000313" key="3">
    <source>
        <dbReference type="Proteomes" id="UP001600888"/>
    </source>
</evidence>
<keyword evidence="3" id="KW-1185">Reference proteome</keyword>
<reference evidence="2 3" key="1">
    <citation type="submission" date="2024-03" db="EMBL/GenBank/DDBJ databases">
        <title>A high-quality draft genome sequence of Diaporthe vaccinii, a causative agent of upright dieback and viscid rot disease in cranberry plants.</title>
        <authorList>
            <person name="Sarrasin M."/>
            <person name="Lang B.F."/>
            <person name="Burger G."/>
        </authorList>
    </citation>
    <scope>NUCLEOTIDE SEQUENCE [LARGE SCALE GENOMIC DNA]</scope>
    <source>
        <strain evidence="2 3">IS7</strain>
    </source>
</reference>